<keyword evidence="3" id="KW-1185">Reference proteome</keyword>
<dbReference type="InterPro" id="IPR005220">
    <property type="entry name" value="CarO-like"/>
</dbReference>
<dbReference type="Pfam" id="PF04076">
    <property type="entry name" value="BOF"/>
    <property type="match status" value="1"/>
</dbReference>
<evidence type="ECO:0000256" key="1">
    <source>
        <dbReference type="ARBA" id="ARBA00022729"/>
    </source>
</evidence>
<dbReference type="PANTHER" id="PTHR36571:SF1">
    <property type="entry name" value="PROTEIN YGIW"/>
    <property type="match status" value="1"/>
</dbReference>
<dbReference type="AlphaFoldDB" id="A0AAD0RMR2"/>
<evidence type="ECO:0000313" key="2">
    <source>
        <dbReference type="EMBL" id="AXT45305.1"/>
    </source>
</evidence>
<dbReference type="NCBIfam" id="NF033674">
    <property type="entry name" value="stress_OB_fold"/>
    <property type="match status" value="1"/>
</dbReference>
<gene>
    <name evidence="2" type="ORF">D1345_03475</name>
</gene>
<dbReference type="PANTHER" id="PTHR36571">
    <property type="entry name" value="PROTEIN YGIW"/>
    <property type="match status" value="1"/>
</dbReference>
<keyword evidence="1" id="KW-0732">Signal</keyword>
<protein>
    <submittedName>
        <fullName evidence="2">NirD/YgiW/YdeI family stress tolerance protein</fullName>
    </submittedName>
</protein>
<proteinExistence type="predicted"/>
<sequence>MLSMAMRPIRTLRAACWGPGRTLKFALSRRCFNGTVNQHLRSHNMKTITVLLTAAALSLPFAAQAEFAGPGVPAAVTTVAAAQKAADDTPVTLEGKIVRQIDHKRYEFRDATGSMTVKISQKRLPAKKFDQNSKLRIVGEVDKELTSTKVDAKLVEVLP</sequence>
<dbReference type="Proteomes" id="UP000259465">
    <property type="component" value="Chromosome"/>
</dbReference>
<reference evidence="2 3" key="1">
    <citation type="submission" date="2018-08" db="EMBL/GenBank/DDBJ databases">
        <title>Complete genome sequence of JP2-74.</title>
        <authorList>
            <person name="Wu L."/>
        </authorList>
    </citation>
    <scope>NUCLEOTIDE SEQUENCE [LARGE SCALE GENOMIC DNA]</scope>
    <source>
        <strain evidence="2 3">JP2-74</strain>
    </source>
</reference>
<dbReference type="Gene3D" id="2.40.50.200">
    <property type="entry name" value="Bacterial OB-fold"/>
    <property type="match status" value="1"/>
</dbReference>
<dbReference type="KEGG" id="crz:D1345_03475"/>
<dbReference type="SUPFAM" id="SSF101756">
    <property type="entry name" value="Hypothetical protein YgiW"/>
    <property type="match status" value="1"/>
</dbReference>
<dbReference type="InterPro" id="IPR036700">
    <property type="entry name" value="BOBF_sf"/>
</dbReference>
<accession>A0AAD0RMR2</accession>
<name>A0AAD0RMR2_9NEIS</name>
<evidence type="ECO:0000313" key="3">
    <source>
        <dbReference type="Proteomes" id="UP000259465"/>
    </source>
</evidence>
<dbReference type="EMBL" id="CP031968">
    <property type="protein sequence ID" value="AXT45305.1"/>
    <property type="molecule type" value="Genomic_DNA"/>
</dbReference>
<organism evidence="2 3">
    <name type="scientific">Chromobacterium rhizoryzae</name>
    <dbReference type="NCBI Taxonomy" id="1778675"/>
    <lineage>
        <taxon>Bacteria</taxon>
        <taxon>Pseudomonadati</taxon>
        <taxon>Pseudomonadota</taxon>
        <taxon>Betaproteobacteria</taxon>
        <taxon>Neisseriales</taxon>
        <taxon>Chromobacteriaceae</taxon>
        <taxon>Chromobacterium</taxon>
    </lineage>
</organism>